<organism evidence="5">
    <name type="scientific">Microbacterium sp. A8/3-1</name>
    <dbReference type="NCBI Taxonomy" id="3160749"/>
    <lineage>
        <taxon>Bacteria</taxon>
        <taxon>Bacillati</taxon>
        <taxon>Actinomycetota</taxon>
        <taxon>Actinomycetes</taxon>
        <taxon>Micrococcales</taxon>
        <taxon>Microbacteriaceae</taxon>
        <taxon>Microbacterium</taxon>
    </lineage>
</organism>
<gene>
    <name evidence="5" type="ORF">ABS642_05130</name>
</gene>
<evidence type="ECO:0000256" key="1">
    <source>
        <dbReference type="ARBA" id="ARBA00022690"/>
    </source>
</evidence>
<proteinExistence type="predicted"/>
<dbReference type="InterPro" id="IPR018990">
    <property type="entry name" value="Prot_inh_I42_chagasin"/>
</dbReference>
<dbReference type="EMBL" id="CP158357">
    <property type="protein sequence ID" value="XBX79466.1"/>
    <property type="molecule type" value="Genomic_DNA"/>
</dbReference>
<dbReference type="Gene3D" id="2.60.40.2020">
    <property type="match status" value="1"/>
</dbReference>
<evidence type="ECO:0000256" key="2">
    <source>
        <dbReference type="ARBA" id="ARBA00022704"/>
    </source>
</evidence>
<evidence type="ECO:0000259" key="4">
    <source>
        <dbReference type="Pfam" id="PF09394"/>
    </source>
</evidence>
<dbReference type="RefSeq" id="WP_350352493.1">
    <property type="nucleotide sequence ID" value="NZ_CP158357.1"/>
</dbReference>
<dbReference type="GO" id="GO:0004869">
    <property type="term" value="F:cysteine-type endopeptidase inhibitor activity"/>
    <property type="evidence" value="ECO:0007669"/>
    <property type="project" value="UniProtKB-KW"/>
</dbReference>
<feature type="signal peptide" evidence="3">
    <location>
        <begin position="1"/>
        <end position="18"/>
    </location>
</feature>
<dbReference type="AlphaFoldDB" id="A0AAU7W0F7"/>
<dbReference type="PROSITE" id="PS51257">
    <property type="entry name" value="PROKAR_LIPOPROTEIN"/>
    <property type="match status" value="1"/>
</dbReference>
<protein>
    <submittedName>
        <fullName evidence="5">Protease inhibitor I42 family protein</fullName>
    </submittedName>
</protein>
<accession>A0AAU7W0F7</accession>
<dbReference type="Pfam" id="PF09394">
    <property type="entry name" value="Inhibitor_I42"/>
    <property type="match status" value="1"/>
</dbReference>
<dbReference type="SUPFAM" id="SSF141066">
    <property type="entry name" value="ICP-like"/>
    <property type="match status" value="1"/>
</dbReference>
<keyword evidence="2" id="KW-0789">Thiol protease inhibitor</keyword>
<feature type="chain" id="PRO_5043380833" evidence="3">
    <location>
        <begin position="19"/>
        <end position="136"/>
    </location>
</feature>
<evidence type="ECO:0000256" key="3">
    <source>
        <dbReference type="SAM" id="SignalP"/>
    </source>
</evidence>
<reference evidence="5" key="1">
    <citation type="submission" date="2024-06" db="EMBL/GenBank/DDBJ databases">
        <title>Draft genome sequence of Microbacterium sp. strain A8/3-1, isolated from Oxytropis tragacanthoides Fisch. ex DC. Root nodules in the Altai region of Russia.</title>
        <authorList>
            <person name="Sazanova A."/>
            <person name="Guro P."/>
            <person name="Kuznetsova I."/>
            <person name="Belimov A."/>
            <person name="Safronova V."/>
        </authorList>
    </citation>
    <scope>NUCLEOTIDE SEQUENCE</scope>
    <source>
        <strain evidence="5">A8/3-1</strain>
    </source>
</reference>
<keyword evidence="3" id="KW-0732">Signal</keyword>
<sequence>MRGVIRSAVIMVGSIAVAAGLVSCAGAAEKVIDYTADSVTLAPGEALVIDFGEVNSSVGEDWEITQEPDAAVLGPGEERSVYRGEEGMTGAPSEVTYRFPPVGEGTTVIEFEYRFRGEIPEDPEDQKSAKIEVTVK</sequence>
<keyword evidence="1 5" id="KW-0646">Protease inhibitor</keyword>
<dbReference type="InterPro" id="IPR036331">
    <property type="entry name" value="Chagasin-like_sf"/>
</dbReference>
<evidence type="ECO:0000313" key="5">
    <source>
        <dbReference type="EMBL" id="XBX79466.1"/>
    </source>
</evidence>
<name>A0AAU7W0F7_9MICO</name>
<feature type="domain" description="Proteinase inhibitor I42 chagasin" evidence="4">
    <location>
        <begin position="44"/>
        <end position="125"/>
    </location>
</feature>